<comment type="caution">
    <text evidence="1">The sequence shown here is derived from an EMBL/GenBank/DDBJ whole genome shotgun (WGS) entry which is preliminary data.</text>
</comment>
<proteinExistence type="predicted"/>
<evidence type="ECO:0000313" key="2">
    <source>
        <dbReference type="Proteomes" id="UP001164929"/>
    </source>
</evidence>
<keyword evidence="2" id="KW-1185">Reference proteome</keyword>
<evidence type="ECO:0000313" key="1">
    <source>
        <dbReference type="EMBL" id="KAJ6970336.1"/>
    </source>
</evidence>
<accession>A0AAD6LNP5</accession>
<reference evidence="1" key="1">
    <citation type="journal article" date="2023" name="Mol. Ecol. Resour.">
        <title>Chromosome-level genome assembly of a triploid poplar Populus alba 'Berolinensis'.</title>
        <authorList>
            <person name="Chen S."/>
            <person name="Yu Y."/>
            <person name="Wang X."/>
            <person name="Wang S."/>
            <person name="Zhang T."/>
            <person name="Zhou Y."/>
            <person name="He R."/>
            <person name="Meng N."/>
            <person name="Wang Y."/>
            <person name="Liu W."/>
            <person name="Liu Z."/>
            <person name="Liu J."/>
            <person name="Guo Q."/>
            <person name="Huang H."/>
            <person name="Sederoff R.R."/>
            <person name="Wang G."/>
            <person name="Qu G."/>
            <person name="Chen S."/>
        </authorList>
    </citation>
    <scope>NUCLEOTIDE SEQUENCE</scope>
    <source>
        <strain evidence="1">SC-2020</strain>
    </source>
</reference>
<sequence>MFQEPMLPSEPTTETMPAADNAALVQNAPAGVAEAIMLRQKGNPIRENLPYLTAFTG</sequence>
<dbReference type="Proteomes" id="UP001164929">
    <property type="component" value="Chromosome 15"/>
</dbReference>
<name>A0AAD6LNP5_9ROSI</name>
<gene>
    <name evidence="1" type="ORF">NC653_034817</name>
</gene>
<protein>
    <submittedName>
        <fullName evidence="1">Uncharacterized protein</fullName>
    </submittedName>
</protein>
<dbReference type="EMBL" id="JAQIZT010000015">
    <property type="protein sequence ID" value="KAJ6970336.1"/>
    <property type="molecule type" value="Genomic_DNA"/>
</dbReference>
<dbReference type="AlphaFoldDB" id="A0AAD6LNP5"/>
<organism evidence="1 2">
    <name type="scientific">Populus alba x Populus x berolinensis</name>
    <dbReference type="NCBI Taxonomy" id="444605"/>
    <lineage>
        <taxon>Eukaryota</taxon>
        <taxon>Viridiplantae</taxon>
        <taxon>Streptophyta</taxon>
        <taxon>Embryophyta</taxon>
        <taxon>Tracheophyta</taxon>
        <taxon>Spermatophyta</taxon>
        <taxon>Magnoliopsida</taxon>
        <taxon>eudicotyledons</taxon>
        <taxon>Gunneridae</taxon>
        <taxon>Pentapetalae</taxon>
        <taxon>rosids</taxon>
        <taxon>fabids</taxon>
        <taxon>Malpighiales</taxon>
        <taxon>Salicaceae</taxon>
        <taxon>Saliceae</taxon>
        <taxon>Populus</taxon>
    </lineage>
</organism>